<protein>
    <submittedName>
        <fullName evidence="6">ABC transporter ATP-binding protein</fullName>
    </submittedName>
</protein>
<dbReference type="GO" id="GO:0016887">
    <property type="term" value="F:ATP hydrolysis activity"/>
    <property type="evidence" value="ECO:0007669"/>
    <property type="project" value="InterPro"/>
</dbReference>
<proteinExistence type="inferred from homology"/>
<dbReference type="OrthoDB" id="47989at2"/>
<dbReference type="GO" id="GO:0005524">
    <property type="term" value="F:ATP binding"/>
    <property type="evidence" value="ECO:0007669"/>
    <property type="project" value="UniProtKB-KW"/>
</dbReference>
<sequence>MMELLKVSNLCIEYASPRGIVKAADGVSFAINRGEIFGLAGESGCGKSTTAYGISRLLRPPARLSAGSVKLEDVELTTLSDAEFDRLRWSKISIVLQSAMNNLNPVMKIGDQLADSILTHEPMTKQQALQRARELMQLVDLPMDRLGSFPHELSGGMRQRVVIAMALSLNPSLVIMDEPTTALDVVVQKGIVSKIMELQQTFGFSILFITHDLPLMLEMCSRIGIMYAGKLVEVASREELLEGPRHPYTQGLLRSFPSVSGPRKRLAGIPGSPPDLITPPAGCRFHPRCGQAKPRCINAEPIALPVGEGVVACHLYGEEGTAYEQASAASE</sequence>
<dbReference type="Pfam" id="PF00005">
    <property type="entry name" value="ABC_tran"/>
    <property type="match status" value="1"/>
</dbReference>
<dbReference type="SMART" id="SM00382">
    <property type="entry name" value="AAA"/>
    <property type="match status" value="1"/>
</dbReference>
<evidence type="ECO:0000313" key="7">
    <source>
        <dbReference type="Proteomes" id="UP000317036"/>
    </source>
</evidence>
<keyword evidence="3" id="KW-0547">Nucleotide-binding</keyword>
<dbReference type="NCBIfam" id="TIGR01727">
    <property type="entry name" value="oligo_HPY"/>
    <property type="match status" value="1"/>
</dbReference>
<dbReference type="PANTHER" id="PTHR43067">
    <property type="entry name" value="OLIGOPEPTIDE/DIPEPTIDE ABC TRANSPORTER, ATPASE SUBUNIT"/>
    <property type="match status" value="1"/>
</dbReference>
<dbReference type="InterPro" id="IPR013563">
    <property type="entry name" value="Oligopep_ABC_C"/>
</dbReference>
<dbReference type="PANTHER" id="PTHR43067:SF3">
    <property type="entry name" value="MALTOSE ABC TRANSPORTER, ATP-BINDING PROTEIN"/>
    <property type="match status" value="1"/>
</dbReference>
<dbReference type="InterPro" id="IPR003593">
    <property type="entry name" value="AAA+_ATPase"/>
</dbReference>
<keyword evidence="2" id="KW-0813">Transport</keyword>
<dbReference type="AlphaFoldDB" id="A0A559KIR5"/>
<dbReference type="SUPFAM" id="SSF52540">
    <property type="entry name" value="P-loop containing nucleoside triphosphate hydrolases"/>
    <property type="match status" value="1"/>
</dbReference>
<reference evidence="6 7" key="1">
    <citation type="submission" date="2019-07" db="EMBL/GenBank/DDBJ databases">
        <authorList>
            <person name="Kim J."/>
        </authorList>
    </citation>
    <scope>NUCLEOTIDE SEQUENCE [LARGE SCALE GENOMIC DNA]</scope>
    <source>
        <strain evidence="6 7">JC52</strain>
    </source>
</reference>
<gene>
    <name evidence="6" type="ORF">FPZ49_01695</name>
</gene>
<comment type="caution">
    <text evidence="6">The sequence shown here is derived from an EMBL/GenBank/DDBJ whole genome shotgun (WGS) entry which is preliminary data.</text>
</comment>
<dbReference type="FunFam" id="3.40.50.300:FF:000016">
    <property type="entry name" value="Oligopeptide ABC transporter ATP-binding component"/>
    <property type="match status" value="1"/>
</dbReference>
<dbReference type="GO" id="GO:0015833">
    <property type="term" value="P:peptide transport"/>
    <property type="evidence" value="ECO:0007669"/>
    <property type="project" value="InterPro"/>
</dbReference>
<keyword evidence="4 6" id="KW-0067">ATP-binding</keyword>
<dbReference type="PROSITE" id="PS50893">
    <property type="entry name" value="ABC_TRANSPORTER_2"/>
    <property type="match status" value="1"/>
</dbReference>
<name>A0A559KIR5_9BACL</name>
<comment type="similarity">
    <text evidence="1">Belongs to the ABC transporter superfamily.</text>
</comment>
<evidence type="ECO:0000256" key="3">
    <source>
        <dbReference type="ARBA" id="ARBA00022741"/>
    </source>
</evidence>
<dbReference type="EMBL" id="VNJI01000001">
    <property type="protein sequence ID" value="TVY12011.1"/>
    <property type="molecule type" value="Genomic_DNA"/>
</dbReference>
<evidence type="ECO:0000259" key="5">
    <source>
        <dbReference type="PROSITE" id="PS50893"/>
    </source>
</evidence>
<dbReference type="CDD" id="cd03257">
    <property type="entry name" value="ABC_NikE_OppD_transporters"/>
    <property type="match status" value="1"/>
</dbReference>
<dbReference type="Pfam" id="PF08352">
    <property type="entry name" value="oligo_HPY"/>
    <property type="match status" value="1"/>
</dbReference>
<dbReference type="InterPro" id="IPR017871">
    <property type="entry name" value="ABC_transporter-like_CS"/>
</dbReference>
<dbReference type="Gene3D" id="3.40.50.300">
    <property type="entry name" value="P-loop containing nucleotide triphosphate hydrolases"/>
    <property type="match status" value="1"/>
</dbReference>
<dbReference type="InterPro" id="IPR003439">
    <property type="entry name" value="ABC_transporter-like_ATP-bd"/>
</dbReference>
<dbReference type="Proteomes" id="UP000317036">
    <property type="component" value="Unassembled WGS sequence"/>
</dbReference>
<keyword evidence="7" id="KW-1185">Reference proteome</keyword>
<organism evidence="6 7">
    <name type="scientific">Paenibacillus cremeus</name>
    <dbReference type="NCBI Taxonomy" id="2163881"/>
    <lineage>
        <taxon>Bacteria</taxon>
        <taxon>Bacillati</taxon>
        <taxon>Bacillota</taxon>
        <taxon>Bacilli</taxon>
        <taxon>Bacillales</taxon>
        <taxon>Paenibacillaceae</taxon>
        <taxon>Paenibacillus</taxon>
    </lineage>
</organism>
<evidence type="ECO:0000256" key="4">
    <source>
        <dbReference type="ARBA" id="ARBA00022840"/>
    </source>
</evidence>
<accession>A0A559KIR5</accession>
<dbReference type="PROSITE" id="PS00211">
    <property type="entry name" value="ABC_TRANSPORTER_1"/>
    <property type="match status" value="1"/>
</dbReference>
<evidence type="ECO:0000313" key="6">
    <source>
        <dbReference type="EMBL" id="TVY12011.1"/>
    </source>
</evidence>
<evidence type="ECO:0000256" key="1">
    <source>
        <dbReference type="ARBA" id="ARBA00005417"/>
    </source>
</evidence>
<evidence type="ECO:0000256" key="2">
    <source>
        <dbReference type="ARBA" id="ARBA00022448"/>
    </source>
</evidence>
<feature type="domain" description="ABC transporter" evidence="5">
    <location>
        <begin position="5"/>
        <end position="253"/>
    </location>
</feature>
<dbReference type="InterPro" id="IPR027417">
    <property type="entry name" value="P-loop_NTPase"/>
</dbReference>